<dbReference type="AlphaFoldDB" id="A0A938YPI5"/>
<dbReference type="Gene3D" id="3.40.50.720">
    <property type="entry name" value="NAD(P)-binding Rossmann-like Domain"/>
    <property type="match status" value="1"/>
</dbReference>
<dbReference type="Pfam" id="PF13460">
    <property type="entry name" value="NAD_binding_10"/>
    <property type="match status" value="1"/>
</dbReference>
<dbReference type="EMBL" id="JAERWL010000008">
    <property type="protein sequence ID" value="MBM9476843.1"/>
    <property type="molecule type" value="Genomic_DNA"/>
</dbReference>
<accession>A0A938YPI5</accession>
<dbReference type="InterPro" id="IPR021295">
    <property type="entry name" value="DUF2867"/>
</dbReference>
<dbReference type="PANTHER" id="PTHR12126:SF11">
    <property type="entry name" value="NADH DEHYDROGENASE [UBIQUINONE] 1 ALPHA SUBCOMPLEX SUBUNIT 9, MITOCHONDRIAL"/>
    <property type="match status" value="1"/>
</dbReference>
<proteinExistence type="predicted"/>
<organism evidence="2 3">
    <name type="scientific">Nakamurella flavida</name>
    <dbReference type="NCBI Taxonomy" id="363630"/>
    <lineage>
        <taxon>Bacteria</taxon>
        <taxon>Bacillati</taxon>
        <taxon>Actinomycetota</taxon>
        <taxon>Actinomycetes</taxon>
        <taxon>Nakamurellales</taxon>
        <taxon>Nakamurellaceae</taxon>
        <taxon>Nakamurella</taxon>
    </lineage>
</organism>
<dbReference type="InterPro" id="IPR016040">
    <property type="entry name" value="NAD(P)-bd_dom"/>
</dbReference>
<keyword evidence="3" id="KW-1185">Reference proteome</keyword>
<evidence type="ECO:0000313" key="3">
    <source>
        <dbReference type="Proteomes" id="UP000663801"/>
    </source>
</evidence>
<gene>
    <name evidence="2" type="ORF">JL107_10330</name>
</gene>
<dbReference type="RefSeq" id="WP_205256938.1">
    <property type="nucleotide sequence ID" value="NZ_BAAAPV010000004.1"/>
</dbReference>
<dbReference type="PANTHER" id="PTHR12126">
    <property type="entry name" value="NADH-UBIQUINONE OXIDOREDUCTASE 39 KDA SUBUNIT-RELATED"/>
    <property type="match status" value="1"/>
</dbReference>
<dbReference type="SUPFAM" id="SSF51735">
    <property type="entry name" value="NAD(P)-binding Rossmann-fold domains"/>
    <property type="match status" value="1"/>
</dbReference>
<comment type="caution">
    <text evidence="2">The sequence shown here is derived from an EMBL/GenBank/DDBJ whole genome shotgun (WGS) entry which is preliminary data.</text>
</comment>
<reference evidence="2" key="1">
    <citation type="submission" date="2021-01" db="EMBL/GenBank/DDBJ databases">
        <title>KCTC 19127 draft genome.</title>
        <authorList>
            <person name="An D."/>
        </authorList>
    </citation>
    <scope>NUCLEOTIDE SEQUENCE</scope>
    <source>
        <strain evidence="2">KCTC 19127</strain>
    </source>
</reference>
<dbReference type="InterPro" id="IPR036291">
    <property type="entry name" value="NAD(P)-bd_dom_sf"/>
</dbReference>
<feature type="domain" description="NAD(P)-binding" evidence="1">
    <location>
        <begin position="7"/>
        <end position="160"/>
    </location>
</feature>
<name>A0A938YPI5_9ACTN</name>
<protein>
    <submittedName>
        <fullName evidence="2">DUF2867 domain-containing protein</fullName>
    </submittedName>
</protein>
<dbReference type="Pfam" id="PF11066">
    <property type="entry name" value="DUF2867"/>
    <property type="match status" value="1"/>
</dbReference>
<evidence type="ECO:0000313" key="2">
    <source>
        <dbReference type="EMBL" id="MBM9476843.1"/>
    </source>
</evidence>
<dbReference type="InterPro" id="IPR051207">
    <property type="entry name" value="ComplexI_NDUFA9_subunit"/>
</dbReference>
<dbReference type="Proteomes" id="UP000663801">
    <property type="component" value="Unassembled WGS sequence"/>
</dbReference>
<evidence type="ECO:0000259" key="1">
    <source>
        <dbReference type="Pfam" id="PF13460"/>
    </source>
</evidence>
<dbReference type="GO" id="GO:0044877">
    <property type="term" value="F:protein-containing complex binding"/>
    <property type="evidence" value="ECO:0007669"/>
    <property type="project" value="TreeGrafter"/>
</dbReference>
<sequence length="493" mass="52908">MRALVTGSTGYVGSRLIPALTEAGIDVLATARTPGKFARFDWADDVEPVELDVLDPDSVRAAFDGREHIDVAYYLVHAIGEGDFAEEDLEAARTFGEEAHAAGVGRIVYLGGFVPQGQELSEHLDSRRQVGEALTESGVDVVWLRAAVIVGAGSTSYELIRHLADRLPVVPIPSWMRHPVEPIAVDDVLHYLVAGADPSVPPGAYDIAGPETLPYRDLLRAYIRSAGLRRVLVPVPLVSTGLAGSVIGRIIPLPAPLVEDLIGSLQNTMVGDTSPIRSVVPDPAGGLTTMADALSRALVRTDVNRGEIAGVAGTPDPLRLAPTDPAWAGVDPRDSHHRRSVAASVDSVWTVLQGMGEKEGYFSWPLAWSVRGWLDRRAGGPGRAVHRADAEKLTVGDTLGFLTVETVDADRDGGGPYLRLTTDRWTPGEGTLEFWINPDPDPDDAGGPSSLLHIRARFLPRGVAGRVYWAVLKPFHLVIFPAMARRIAALAEH</sequence>